<gene>
    <name evidence="4" type="ORF">D7M11_31030</name>
</gene>
<accession>A0A3B0BC68</accession>
<feature type="binding site" evidence="3">
    <location>
        <begin position="100"/>
        <end position="103"/>
    </location>
    <ligand>
        <name>substrate</name>
    </ligand>
</feature>
<dbReference type="Gene3D" id="3.40.50.1240">
    <property type="entry name" value="Phosphoglycerate mutase-like"/>
    <property type="match status" value="1"/>
</dbReference>
<feature type="active site" description="Proton donor/acceptor" evidence="2">
    <location>
        <position position="100"/>
    </location>
</feature>
<evidence type="ECO:0000256" key="1">
    <source>
        <dbReference type="ARBA" id="ARBA00022801"/>
    </source>
</evidence>
<reference evidence="4 5" key="1">
    <citation type="journal article" date="2007" name="Int. J. Syst. Evol. Microbiol.">
        <title>Paenibacillus ginsengarvi sp. nov., isolated from soil from ginseng cultivation.</title>
        <authorList>
            <person name="Yoon M.H."/>
            <person name="Ten L.N."/>
            <person name="Im W.T."/>
        </authorList>
    </citation>
    <scope>NUCLEOTIDE SEQUENCE [LARGE SCALE GENOMIC DNA]</scope>
    <source>
        <strain evidence="4 5">KCTC 13059</strain>
    </source>
</reference>
<dbReference type="Proteomes" id="UP000282311">
    <property type="component" value="Unassembled WGS sequence"/>
</dbReference>
<name>A0A3B0BC68_9BACL</name>
<dbReference type="GO" id="GO:0045820">
    <property type="term" value="P:negative regulation of glycolytic process"/>
    <property type="evidence" value="ECO:0007669"/>
    <property type="project" value="TreeGrafter"/>
</dbReference>
<feature type="binding site" evidence="3">
    <location>
        <position position="76"/>
    </location>
    <ligand>
        <name>substrate</name>
    </ligand>
</feature>
<dbReference type="PANTHER" id="PTHR46517:SF1">
    <property type="entry name" value="FRUCTOSE-2,6-BISPHOSPHATASE TIGAR"/>
    <property type="match status" value="1"/>
</dbReference>
<dbReference type="InterPro" id="IPR051695">
    <property type="entry name" value="Phosphoglycerate_Mutase"/>
</dbReference>
<dbReference type="RefSeq" id="WP_120751166.1">
    <property type="nucleotide sequence ID" value="NZ_RBAH01000033.1"/>
</dbReference>
<feature type="binding site" evidence="3">
    <location>
        <begin position="26"/>
        <end position="33"/>
    </location>
    <ligand>
        <name>substrate</name>
    </ligand>
</feature>
<dbReference type="Pfam" id="PF00300">
    <property type="entry name" value="His_Phos_1"/>
    <property type="match status" value="1"/>
</dbReference>
<protein>
    <submittedName>
        <fullName evidence="4">Histidine phosphatase family protein</fullName>
    </submittedName>
</protein>
<dbReference type="GO" id="GO:0005829">
    <property type="term" value="C:cytosol"/>
    <property type="evidence" value="ECO:0007669"/>
    <property type="project" value="TreeGrafter"/>
</dbReference>
<dbReference type="SMART" id="SM00855">
    <property type="entry name" value="PGAM"/>
    <property type="match status" value="1"/>
</dbReference>
<dbReference type="PIRSF" id="PIRSF000709">
    <property type="entry name" value="6PFK_2-Ptase"/>
    <property type="match status" value="1"/>
</dbReference>
<proteinExistence type="predicted"/>
<keyword evidence="5" id="KW-1185">Reference proteome</keyword>
<dbReference type="InterPro" id="IPR029033">
    <property type="entry name" value="His_PPase_superfam"/>
</dbReference>
<dbReference type="GO" id="GO:0004331">
    <property type="term" value="F:fructose-2,6-bisphosphate 2-phosphatase activity"/>
    <property type="evidence" value="ECO:0007669"/>
    <property type="project" value="TreeGrafter"/>
</dbReference>
<comment type="caution">
    <text evidence="4">The sequence shown here is derived from an EMBL/GenBank/DDBJ whole genome shotgun (WGS) entry which is preliminary data.</text>
</comment>
<feature type="active site" description="Tele-phosphohistidine intermediate" evidence="2">
    <location>
        <position position="27"/>
    </location>
</feature>
<dbReference type="CDD" id="cd07067">
    <property type="entry name" value="HP_PGM_like"/>
    <property type="match status" value="1"/>
</dbReference>
<dbReference type="GO" id="GO:0043456">
    <property type="term" value="P:regulation of pentose-phosphate shunt"/>
    <property type="evidence" value="ECO:0007669"/>
    <property type="project" value="TreeGrafter"/>
</dbReference>
<keyword evidence="1" id="KW-0378">Hydrolase</keyword>
<evidence type="ECO:0000313" key="4">
    <source>
        <dbReference type="EMBL" id="RKN70059.1"/>
    </source>
</evidence>
<dbReference type="AlphaFoldDB" id="A0A3B0BC68"/>
<sequence>MPHSRIHTYEILYSDGDDELTLYVVRHGLTKWNEENRVCGISDIPLADRGIAQATELSVQIKEKQVEIILCSPLIRAKQTAEIISAALLKPYTVDPRLKEQNYGAFEGILRTDETFKAAKRHFPHRMLGGESILQVTQRIFNFLDELKENYASRNILIVTHGGVCRVVHAYFHDLSNEQYYHFHADNCGMNEYEL</sequence>
<dbReference type="PANTHER" id="PTHR46517">
    <property type="entry name" value="FRUCTOSE-2,6-BISPHOSPHATASE TIGAR"/>
    <property type="match status" value="1"/>
</dbReference>
<organism evidence="4 5">
    <name type="scientific">Paenibacillus ginsengarvi</name>
    <dbReference type="NCBI Taxonomy" id="400777"/>
    <lineage>
        <taxon>Bacteria</taxon>
        <taxon>Bacillati</taxon>
        <taxon>Bacillota</taxon>
        <taxon>Bacilli</taxon>
        <taxon>Bacillales</taxon>
        <taxon>Paenibacillaceae</taxon>
        <taxon>Paenibacillus</taxon>
    </lineage>
</organism>
<evidence type="ECO:0000256" key="3">
    <source>
        <dbReference type="PIRSR" id="PIRSR613078-2"/>
    </source>
</evidence>
<dbReference type="SUPFAM" id="SSF53254">
    <property type="entry name" value="Phosphoglycerate mutase-like"/>
    <property type="match status" value="1"/>
</dbReference>
<evidence type="ECO:0000256" key="2">
    <source>
        <dbReference type="PIRSR" id="PIRSR613078-1"/>
    </source>
</evidence>
<dbReference type="EMBL" id="RBAH01000033">
    <property type="protein sequence ID" value="RKN70059.1"/>
    <property type="molecule type" value="Genomic_DNA"/>
</dbReference>
<evidence type="ECO:0000313" key="5">
    <source>
        <dbReference type="Proteomes" id="UP000282311"/>
    </source>
</evidence>
<dbReference type="InterPro" id="IPR013078">
    <property type="entry name" value="His_Pase_superF_clade-1"/>
</dbReference>